<dbReference type="AlphaFoldDB" id="A0A261QUC7"/>
<protein>
    <recommendedName>
        <fullName evidence="4">Periplasmic heavy metal sensor</fullName>
    </recommendedName>
</protein>
<reference evidence="3" key="1">
    <citation type="submission" date="2017-05" db="EMBL/GenBank/DDBJ databases">
        <title>Complete and WGS of Bordetella genogroups.</title>
        <authorList>
            <person name="Spilker T."/>
            <person name="Lipuma J."/>
        </authorList>
    </citation>
    <scope>NUCLEOTIDE SEQUENCE [LARGE SCALE GENOMIC DNA]</scope>
    <source>
        <strain evidence="3">AU18089</strain>
    </source>
</reference>
<name>A0A261QUC7_9BORD</name>
<dbReference type="RefSeq" id="WP_094797443.1">
    <property type="nucleotide sequence ID" value="NZ_NEVK01000008.1"/>
</dbReference>
<evidence type="ECO:0008006" key="4">
    <source>
        <dbReference type="Google" id="ProtNLM"/>
    </source>
</evidence>
<proteinExistence type="predicted"/>
<keyword evidence="3" id="KW-1185">Reference proteome</keyword>
<evidence type="ECO:0000313" key="2">
    <source>
        <dbReference type="EMBL" id="OZI16311.1"/>
    </source>
</evidence>
<evidence type="ECO:0000313" key="3">
    <source>
        <dbReference type="Proteomes" id="UP000216947"/>
    </source>
</evidence>
<gene>
    <name evidence="2" type="ORF">CAL19_16600</name>
</gene>
<sequence length="161" mass="17298">MAQHHGHGPRGHTDGQAGPYAGMQGRAIKALSPQQIDGLLNGRGMGMAMPAELNGYPGPLHVLELAAELKLSDLQAARTRELYAEMLKDARAAGQQVIDAERELDALFADKKATRDNVAASTAKAAAAHGKLRATHLRYHLSMMEILSAGQVAQYEMLRGY</sequence>
<dbReference type="EMBL" id="NEVK01000008">
    <property type="protein sequence ID" value="OZI16311.1"/>
    <property type="molecule type" value="Genomic_DNA"/>
</dbReference>
<organism evidence="2 3">
    <name type="scientific">Bordetella genomosp. 7</name>
    <dbReference type="NCBI Taxonomy" id="1416805"/>
    <lineage>
        <taxon>Bacteria</taxon>
        <taxon>Pseudomonadati</taxon>
        <taxon>Pseudomonadota</taxon>
        <taxon>Betaproteobacteria</taxon>
        <taxon>Burkholderiales</taxon>
        <taxon>Alcaligenaceae</taxon>
        <taxon>Bordetella</taxon>
    </lineage>
</organism>
<accession>A0A261QUC7</accession>
<dbReference type="Proteomes" id="UP000216947">
    <property type="component" value="Unassembled WGS sequence"/>
</dbReference>
<feature type="region of interest" description="Disordered" evidence="1">
    <location>
        <begin position="1"/>
        <end position="21"/>
    </location>
</feature>
<comment type="caution">
    <text evidence="2">The sequence shown here is derived from an EMBL/GenBank/DDBJ whole genome shotgun (WGS) entry which is preliminary data.</text>
</comment>
<feature type="compositionally biased region" description="Basic residues" evidence="1">
    <location>
        <begin position="1"/>
        <end position="10"/>
    </location>
</feature>
<evidence type="ECO:0000256" key="1">
    <source>
        <dbReference type="SAM" id="MobiDB-lite"/>
    </source>
</evidence>
<dbReference type="Gene3D" id="1.20.120.1490">
    <property type="match status" value="1"/>
</dbReference>